<reference evidence="9 13" key="2">
    <citation type="submission" date="2018-09" db="EMBL/GenBank/DDBJ databases">
        <title>Whole genome sequencing of Citrobacter freundii AR_0116.</title>
        <authorList>
            <person name="Conlan S."/>
            <person name="Thomas P.J."/>
            <person name="Mullikin J."/>
            <person name="Frank K.M."/>
            <person name="Segre J.A."/>
        </authorList>
    </citation>
    <scope>NUCLEOTIDE SEQUENCE [LARGE SCALE GENOMIC DNA]</scope>
    <source>
        <strain evidence="9 13">AR_0116</strain>
    </source>
</reference>
<evidence type="ECO:0000313" key="13">
    <source>
        <dbReference type="Proteomes" id="UP000263627"/>
    </source>
</evidence>
<dbReference type="InterPro" id="IPR027461">
    <property type="entry name" value="Carboxypeptidase_A_C_sf"/>
</dbReference>
<dbReference type="AlphaFoldDB" id="A0A0D7M049"/>
<dbReference type="RefSeq" id="WP_032949456.1">
    <property type="nucleotide sequence ID" value="NZ_CAYANS010000003.1"/>
</dbReference>
<feature type="active site" description="Nucleophile" evidence="6">
    <location>
        <position position="106"/>
    </location>
</feature>
<feature type="active site" description="Charge relay system" evidence="6">
    <location>
        <position position="200"/>
    </location>
</feature>
<dbReference type="Pfam" id="PF02016">
    <property type="entry name" value="Peptidase_S66"/>
    <property type="match status" value="1"/>
</dbReference>
<reference evidence="10 12" key="1">
    <citation type="submission" date="2013-10" db="EMBL/GenBank/DDBJ databases">
        <title>Antibiotic resistance diversity of beta-lactamase producers in the General Hospital Vienna.</title>
        <authorList>
            <person name="Barisic I."/>
            <person name="Mitteregger D."/>
            <person name="Hirschl A.M."/>
            <person name="Noehammer C."/>
            <person name="Wiesinger-Mayr H."/>
        </authorList>
    </citation>
    <scope>NUCLEOTIDE SEQUENCE [LARGE SCALE GENOMIC DNA]</scope>
    <source>
        <strain evidence="10 12">ISC11</strain>
    </source>
</reference>
<evidence type="ECO:0000259" key="8">
    <source>
        <dbReference type="Pfam" id="PF17676"/>
    </source>
</evidence>
<feature type="domain" description="LD-carboxypeptidase N-terminal" evidence="7">
    <location>
        <begin position="6"/>
        <end position="126"/>
    </location>
</feature>
<dbReference type="EMBL" id="CP032184">
    <property type="protein sequence ID" value="AXZ48492.1"/>
    <property type="molecule type" value="Genomic_DNA"/>
</dbReference>
<dbReference type="NCBIfam" id="NF008424">
    <property type="entry name" value="PRK11253.1"/>
    <property type="match status" value="1"/>
</dbReference>
<dbReference type="EMBL" id="ABBJDF010000015">
    <property type="protein sequence ID" value="EHT9939731.1"/>
    <property type="molecule type" value="Genomic_DNA"/>
</dbReference>
<dbReference type="EC" id="3.4.17.13" evidence="10"/>
<dbReference type="GeneID" id="87000951"/>
<dbReference type="InterPro" id="IPR027478">
    <property type="entry name" value="LdcA_N"/>
</dbReference>
<dbReference type="GO" id="GO:0006508">
    <property type="term" value="P:proteolysis"/>
    <property type="evidence" value="ECO:0007669"/>
    <property type="project" value="UniProtKB-KW"/>
</dbReference>
<dbReference type="SUPFAM" id="SSF52317">
    <property type="entry name" value="Class I glutamine amidotransferase-like"/>
    <property type="match status" value="1"/>
</dbReference>
<dbReference type="Gene3D" id="3.40.50.10740">
    <property type="entry name" value="Class I glutamine amidotransferase-like"/>
    <property type="match status" value="1"/>
</dbReference>
<name>A0A0D7M049_CITFR</name>
<evidence type="ECO:0000313" key="9">
    <source>
        <dbReference type="EMBL" id="AXZ48492.1"/>
    </source>
</evidence>
<dbReference type="InterPro" id="IPR040921">
    <property type="entry name" value="Peptidase_S66C"/>
</dbReference>
<dbReference type="MEROPS" id="S66.002"/>
<accession>A0A0D7M049</accession>
<evidence type="ECO:0000259" key="7">
    <source>
        <dbReference type="Pfam" id="PF02016"/>
    </source>
</evidence>
<organism evidence="10 12">
    <name type="scientific">Citrobacter freundii</name>
    <dbReference type="NCBI Taxonomy" id="546"/>
    <lineage>
        <taxon>Bacteria</taxon>
        <taxon>Pseudomonadati</taxon>
        <taxon>Pseudomonadota</taxon>
        <taxon>Gammaproteobacteria</taxon>
        <taxon>Enterobacterales</taxon>
        <taxon>Enterobacteriaceae</taxon>
        <taxon>Citrobacter</taxon>
        <taxon>Citrobacter freundii complex</taxon>
    </lineage>
</organism>
<feature type="active site" description="Charge relay system" evidence="6">
    <location>
        <position position="270"/>
    </location>
</feature>
<keyword evidence="2 10" id="KW-0121">Carboxypeptidase</keyword>
<dbReference type="PIRSF" id="PIRSF028757">
    <property type="entry name" value="LD-carboxypeptidase"/>
    <property type="match status" value="1"/>
</dbReference>
<sequence length="304" mass="33127">MSRFHLIAPSGYCINQQAALRGLARLTEAGHQVDNSAVIARRCQRFAGTEAERLADVNSLVNLKTPNTIVMAVRGGYGASRLLEDIDWQGLAARQQQDPLLLCGHSDFTAIQCGLLAQGNVISFSGPMLAANFGAEEMNTFTEHHFWQALRNAQFTLEWQGDGPQCATEGTLWGGNLAMIISLMGTPWMPAIKNGILVLEDINEHPFRVERMLLQLYHAGILAQQNAIILGSFSGSAPNDYDAGYNLDSVCDFLRTRLSVPLIGGLDFGHEQRTVTLPLGARAVLKNDKNSTQLTLSGHPVLKS</sequence>
<evidence type="ECO:0000313" key="10">
    <source>
        <dbReference type="EMBL" id="CDL41808.1"/>
    </source>
</evidence>
<evidence type="ECO:0000256" key="4">
    <source>
        <dbReference type="ARBA" id="ARBA00022801"/>
    </source>
</evidence>
<dbReference type="SUPFAM" id="SSF141986">
    <property type="entry name" value="LD-carboxypeptidase A C-terminal domain-like"/>
    <property type="match status" value="1"/>
</dbReference>
<reference evidence="11" key="3">
    <citation type="submission" date="2021-07" db="EMBL/GenBank/DDBJ databases">
        <authorList>
            <consortium name="Clinical and Environmental Microbiology Branch: Whole genome sequencing antimicrobial resistance pathogens in the healthcare setting"/>
        </authorList>
    </citation>
    <scope>NUCLEOTIDE SEQUENCE</scope>
    <source>
        <strain evidence="11">2021DK-00049</strain>
    </source>
</reference>
<keyword evidence="3" id="KW-0645">Protease</keyword>
<dbReference type="CDD" id="cd07025">
    <property type="entry name" value="Peptidase_S66"/>
    <property type="match status" value="1"/>
</dbReference>
<evidence type="ECO:0000256" key="6">
    <source>
        <dbReference type="PIRSR" id="PIRSR028757-1"/>
    </source>
</evidence>
<feature type="domain" description="LD-carboxypeptidase C-terminal" evidence="8">
    <location>
        <begin position="169"/>
        <end position="285"/>
    </location>
</feature>
<proteinExistence type="inferred from homology"/>
<dbReference type="GO" id="GO:0008236">
    <property type="term" value="F:serine-type peptidase activity"/>
    <property type="evidence" value="ECO:0007669"/>
    <property type="project" value="UniProtKB-KW"/>
</dbReference>
<evidence type="ECO:0000256" key="5">
    <source>
        <dbReference type="ARBA" id="ARBA00022825"/>
    </source>
</evidence>
<dbReference type="InterPro" id="IPR003507">
    <property type="entry name" value="S66_fam"/>
</dbReference>
<evidence type="ECO:0000313" key="11">
    <source>
        <dbReference type="EMBL" id="EHT9939731.1"/>
    </source>
</evidence>
<dbReference type="EMBL" id="CBWP010000089">
    <property type="protein sequence ID" value="CDL41808.1"/>
    <property type="molecule type" value="Genomic_DNA"/>
</dbReference>
<comment type="similarity">
    <text evidence="1">Belongs to the peptidase S66 family.</text>
</comment>
<dbReference type="Pfam" id="PF17676">
    <property type="entry name" value="Peptidase_S66C"/>
    <property type="match status" value="1"/>
</dbReference>
<evidence type="ECO:0000256" key="2">
    <source>
        <dbReference type="ARBA" id="ARBA00022645"/>
    </source>
</evidence>
<dbReference type="GO" id="GO:0106415">
    <property type="term" value="F:muramoyltetrapeptide carboxypeptidase activity"/>
    <property type="evidence" value="ECO:0007669"/>
    <property type="project" value="UniProtKB-EC"/>
</dbReference>
<evidence type="ECO:0000256" key="3">
    <source>
        <dbReference type="ARBA" id="ARBA00022670"/>
    </source>
</evidence>
<gene>
    <name evidence="11" type="primary">ldcA</name>
    <name evidence="9" type="ORF">AM363_16945</name>
    <name evidence="11" type="ORF">KY227_002818</name>
</gene>
<evidence type="ECO:0000313" key="12">
    <source>
        <dbReference type="Proteomes" id="UP000019194"/>
    </source>
</evidence>
<dbReference type="InterPro" id="IPR040449">
    <property type="entry name" value="Peptidase_S66_N"/>
</dbReference>
<evidence type="ECO:0000256" key="1">
    <source>
        <dbReference type="ARBA" id="ARBA00010233"/>
    </source>
</evidence>
<dbReference type="PANTHER" id="PTHR30237">
    <property type="entry name" value="MURAMOYLTETRAPEPTIDE CARBOXYPEPTIDASE"/>
    <property type="match status" value="1"/>
</dbReference>
<dbReference type="PANTHER" id="PTHR30237:SF2">
    <property type="entry name" value="MUREIN TETRAPEPTIDE CARBOXYPEPTIDASE"/>
    <property type="match status" value="1"/>
</dbReference>
<keyword evidence="5" id="KW-0720">Serine protease</keyword>
<dbReference type="Proteomes" id="UP000019194">
    <property type="component" value="Unassembled WGS sequence"/>
</dbReference>
<keyword evidence="4 10" id="KW-0378">Hydrolase</keyword>
<dbReference type="Proteomes" id="UP000263627">
    <property type="component" value="Chromosome"/>
</dbReference>
<dbReference type="InterPro" id="IPR029062">
    <property type="entry name" value="Class_I_gatase-like"/>
</dbReference>
<dbReference type="Gene3D" id="3.50.30.60">
    <property type="entry name" value="LD-carboxypeptidase A C-terminal domain-like"/>
    <property type="match status" value="1"/>
</dbReference>
<protein>
    <submittedName>
        <fullName evidence="10">Muramoyltetrapeptide carboxypeptidase</fullName>
        <ecNumber evidence="10">3.4.17.13</ecNumber>
    </submittedName>
</protein>